<name>A0A383VBQ2_TETOB</name>
<gene>
    <name evidence="2" type="ORF">BQ4739_LOCUS17804</name>
    <name evidence="1" type="ORF">BQ4739_LOCUS2587</name>
</gene>
<organism evidence="1 3">
    <name type="scientific">Tetradesmus obliquus</name>
    <name type="common">Green alga</name>
    <name type="synonym">Acutodesmus obliquus</name>
    <dbReference type="NCBI Taxonomy" id="3088"/>
    <lineage>
        <taxon>Eukaryota</taxon>
        <taxon>Viridiplantae</taxon>
        <taxon>Chlorophyta</taxon>
        <taxon>core chlorophytes</taxon>
        <taxon>Chlorophyceae</taxon>
        <taxon>CS clade</taxon>
        <taxon>Sphaeropleales</taxon>
        <taxon>Scenedesmaceae</taxon>
        <taxon>Tetradesmus</taxon>
    </lineage>
</organism>
<accession>A0A383VBQ2</accession>
<dbReference type="EMBL" id="FNXT01000197">
    <property type="protein sequence ID" value="SZX62044.1"/>
    <property type="molecule type" value="Genomic_DNA"/>
</dbReference>
<evidence type="ECO:0000313" key="3">
    <source>
        <dbReference type="Proteomes" id="UP000256970"/>
    </source>
</evidence>
<dbReference type="AlphaFoldDB" id="A0A383VBQ2"/>
<dbReference type="Proteomes" id="UP000256970">
    <property type="component" value="Unassembled WGS sequence"/>
</dbReference>
<reference evidence="1 3" key="1">
    <citation type="submission" date="2016-10" db="EMBL/GenBank/DDBJ databases">
        <authorList>
            <person name="Cai Z."/>
        </authorList>
    </citation>
    <scope>NUCLEOTIDE SEQUENCE [LARGE SCALE GENOMIC DNA]</scope>
</reference>
<protein>
    <submittedName>
        <fullName evidence="1">Uncharacterized protein</fullName>
    </submittedName>
</protein>
<dbReference type="EMBL" id="FNXT01001285">
    <property type="protein sequence ID" value="SZX77451.1"/>
    <property type="molecule type" value="Genomic_DNA"/>
</dbReference>
<keyword evidence="3" id="KW-1185">Reference proteome</keyword>
<evidence type="ECO:0000313" key="2">
    <source>
        <dbReference type="EMBL" id="SZX77451.1"/>
    </source>
</evidence>
<evidence type="ECO:0000313" key="1">
    <source>
        <dbReference type="EMBL" id="SZX62044.1"/>
    </source>
</evidence>
<sequence length="313" mass="31416">MHCCSYAGLAVVHTAERVVSAAVGSSSGSKKQAGKPQQQQQAWLPILLAAHAALPAVLVHSEGVEKTAHLLLREFEEWQAQQPAAATAAAAGRKQQKGPRQASAAAAAPAGVSVSMSAADLPPLLALPALNSFFAAAVDVARAARDDDEEAAAAAAAAAVTLAEAVYARQLLQVKAGINSSMGSEQPLAPDAQTYALLAQVYAAAGQYKTVSSIVMAAVRHQLPLPAPPSSSNSSSSRSEALQAVLSGAAAAWLAAGHAAVVPLLLDGLAAAGGRQLSHPGLAAAVLQAANDDLEGIAARLAGGEDAVFGDEE</sequence>
<proteinExistence type="predicted"/>